<dbReference type="Pfam" id="PF01844">
    <property type="entry name" value="HNH"/>
    <property type="match status" value="1"/>
</dbReference>
<dbReference type="PANTHER" id="PTHR33877">
    <property type="entry name" value="SLL1193 PROTEIN"/>
    <property type="match status" value="1"/>
</dbReference>
<dbReference type="Gene3D" id="1.10.30.50">
    <property type="match status" value="1"/>
</dbReference>
<reference evidence="2 3" key="1">
    <citation type="submission" date="2022-10" db="EMBL/GenBank/DDBJ databases">
        <title>Comparative genomics and taxonomic characterization of three novel marine species of genus Reichenbachiella exhibiting antioxidant and polysaccharide degradation activities.</title>
        <authorList>
            <person name="Muhammad N."/>
            <person name="Lee Y.-J."/>
            <person name="Ko J."/>
            <person name="Kim S.-G."/>
        </authorList>
    </citation>
    <scope>NUCLEOTIDE SEQUENCE [LARGE SCALE GENOMIC DNA]</scope>
    <source>
        <strain evidence="2 3">ABR2-5</strain>
    </source>
</reference>
<dbReference type="InterPro" id="IPR003615">
    <property type="entry name" value="HNH_nuc"/>
</dbReference>
<evidence type="ECO:0000259" key="1">
    <source>
        <dbReference type="SMART" id="SM00507"/>
    </source>
</evidence>
<dbReference type="InterPro" id="IPR002711">
    <property type="entry name" value="HNH"/>
</dbReference>
<comment type="caution">
    <text evidence="2">The sequence shown here is derived from an EMBL/GenBank/DDBJ whole genome shotgun (WGS) entry which is preliminary data.</text>
</comment>
<dbReference type="Proteomes" id="UP001300692">
    <property type="component" value="Unassembled WGS sequence"/>
</dbReference>
<keyword evidence="3" id="KW-1185">Reference proteome</keyword>
<evidence type="ECO:0000313" key="2">
    <source>
        <dbReference type="EMBL" id="MCV9386777.1"/>
    </source>
</evidence>
<dbReference type="CDD" id="cd00085">
    <property type="entry name" value="HNHc"/>
    <property type="match status" value="1"/>
</dbReference>
<evidence type="ECO:0000313" key="3">
    <source>
        <dbReference type="Proteomes" id="UP001300692"/>
    </source>
</evidence>
<gene>
    <name evidence="2" type="ORF">N7U62_08890</name>
</gene>
<feature type="domain" description="HNH nuclease" evidence="1">
    <location>
        <begin position="71"/>
        <end position="121"/>
    </location>
</feature>
<dbReference type="InterPro" id="IPR052892">
    <property type="entry name" value="NA-targeting_endonuclease"/>
</dbReference>
<dbReference type="EMBL" id="JAOYOD010000001">
    <property type="protein sequence ID" value="MCV9386777.1"/>
    <property type="molecule type" value="Genomic_DNA"/>
</dbReference>
<proteinExistence type="predicted"/>
<sequence>MNGKVLVLNQDYSPLAICSVNRAFLLVFLEKAELLEADQEEAIHTVDATFEKPTVIKINRYINVPYRGVVLTRQNLFKRDNNCCQYCGSRENLTIDHLIPRSRGGRSVWDNLVTACKHCNAKKGDMTPDQAGLKLARLPYRPTYIMFLRNSMGDMRKEWLNYLKASKVAS</sequence>
<dbReference type="SMART" id="SM00507">
    <property type="entry name" value="HNHc"/>
    <property type="match status" value="1"/>
</dbReference>
<dbReference type="GO" id="GO:0004519">
    <property type="term" value="F:endonuclease activity"/>
    <property type="evidence" value="ECO:0007669"/>
    <property type="project" value="UniProtKB-KW"/>
</dbReference>
<keyword evidence="2" id="KW-0540">Nuclease</keyword>
<dbReference type="PANTHER" id="PTHR33877:SF2">
    <property type="entry name" value="OS07G0170200 PROTEIN"/>
    <property type="match status" value="1"/>
</dbReference>
<name>A0ABT3CT15_9BACT</name>
<keyword evidence="2" id="KW-0378">Hydrolase</keyword>
<dbReference type="RefSeq" id="WP_264137612.1">
    <property type="nucleotide sequence ID" value="NZ_JAOYOD010000001.1"/>
</dbReference>
<organism evidence="2 3">
    <name type="scientific">Reichenbachiella ulvae</name>
    <dbReference type="NCBI Taxonomy" id="2980104"/>
    <lineage>
        <taxon>Bacteria</taxon>
        <taxon>Pseudomonadati</taxon>
        <taxon>Bacteroidota</taxon>
        <taxon>Cytophagia</taxon>
        <taxon>Cytophagales</taxon>
        <taxon>Reichenbachiellaceae</taxon>
        <taxon>Reichenbachiella</taxon>
    </lineage>
</organism>
<keyword evidence="2" id="KW-0255">Endonuclease</keyword>
<protein>
    <submittedName>
        <fullName evidence="2">HNH endonuclease</fullName>
    </submittedName>
</protein>
<accession>A0ABT3CT15</accession>